<organism evidence="1 2">
    <name type="scientific">Microlunatus kandeliicorticis</name>
    <dbReference type="NCBI Taxonomy" id="1759536"/>
    <lineage>
        <taxon>Bacteria</taxon>
        <taxon>Bacillati</taxon>
        <taxon>Actinomycetota</taxon>
        <taxon>Actinomycetes</taxon>
        <taxon>Propionibacteriales</taxon>
        <taxon>Propionibacteriaceae</taxon>
        <taxon>Microlunatus</taxon>
    </lineage>
</organism>
<dbReference type="InterPro" id="IPR006748">
    <property type="entry name" value="NH2Glyco/OHUrea_AB-resist_kin"/>
</dbReference>
<reference evidence="1 2" key="1">
    <citation type="submission" date="2020-07" db="EMBL/GenBank/DDBJ databases">
        <title>Sequencing the genomes of 1000 actinobacteria strains.</title>
        <authorList>
            <person name="Klenk H.-P."/>
        </authorList>
    </citation>
    <scope>NUCLEOTIDE SEQUENCE [LARGE SCALE GENOMIC DNA]</scope>
    <source>
        <strain evidence="1 2">DSM 100723</strain>
    </source>
</reference>
<proteinExistence type="predicted"/>
<evidence type="ECO:0000313" key="2">
    <source>
        <dbReference type="Proteomes" id="UP000523079"/>
    </source>
</evidence>
<dbReference type="EC" id="2.7.1.72" evidence="1"/>
<dbReference type="GO" id="GO:0050300">
    <property type="term" value="F:aminoglycoside 6-kinase activity"/>
    <property type="evidence" value="ECO:0007669"/>
    <property type="project" value="UniProtKB-EC"/>
</dbReference>
<keyword evidence="2" id="KW-1185">Reference proteome</keyword>
<dbReference type="SUPFAM" id="SSF56112">
    <property type="entry name" value="Protein kinase-like (PK-like)"/>
    <property type="match status" value="1"/>
</dbReference>
<keyword evidence="1" id="KW-0808">Transferase</keyword>
<name>A0A7W3IUI5_9ACTN</name>
<dbReference type="Pfam" id="PF04655">
    <property type="entry name" value="APH_6_hur"/>
    <property type="match status" value="1"/>
</dbReference>
<evidence type="ECO:0000313" key="1">
    <source>
        <dbReference type="EMBL" id="MBA8795444.1"/>
    </source>
</evidence>
<comment type="caution">
    <text evidence="1">The sequence shown here is derived from an EMBL/GenBank/DDBJ whole genome shotgun (WGS) entry which is preliminary data.</text>
</comment>
<sequence length="296" mass="32072">MTGAAAVPMPANLRASAERTRSAGMRAWYAGLPDRIADLAQRWELELGAPFEPGGSGSWVAPATDAGGADLVLKVGWTHTEARDEAEGLAVLGGEGAVQVFRYENHGPTTAALLERCRPGEELRTRPEGEQHRVIGALLRRIRAVPVPADHPFRPLTELCDLWADEAETAHAERPPGVDPGLVREGLALFRALPRDADTAVLLCTDLHGGNVLSGTRLPWLLIDPKPYVGDPHYDVLQHLLNCFDSLLADPLGLIARVCDEADLDPTRVRHWLFARCIQDSPDWPDLAALARALAA</sequence>
<gene>
    <name evidence="1" type="ORF">FHX74_003080</name>
</gene>
<dbReference type="Proteomes" id="UP000523079">
    <property type="component" value="Unassembled WGS sequence"/>
</dbReference>
<dbReference type="EMBL" id="JACGWT010000005">
    <property type="protein sequence ID" value="MBA8795444.1"/>
    <property type="molecule type" value="Genomic_DNA"/>
</dbReference>
<keyword evidence="1" id="KW-0418">Kinase</keyword>
<dbReference type="InterPro" id="IPR011009">
    <property type="entry name" value="Kinase-like_dom_sf"/>
</dbReference>
<accession>A0A7W3IUI5</accession>
<dbReference type="GO" id="GO:0019748">
    <property type="term" value="P:secondary metabolic process"/>
    <property type="evidence" value="ECO:0007669"/>
    <property type="project" value="InterPro"/>
</dbReference>
<protein>
    <submittedName>
        <fullName evidence="1">Streptomycin 6-kinase</fullName>
        <ecNumber evidence="1">2.7.1.72</ecNumber>
    </submittedName>
</protein>
<dbReference type="RefSeq" id="WP_182561066.1">
    <property type="nucleotide sequence ID" value="NZ_JACGWT010000005.1"/>
</dbReference>
<dbReference type="AlphaFoldDB" id="A0A7W3IUI5"/>